<sequence>MIDDILDIDCLEKNIFLQSHENTITIPQPIYSGIEQNSTSFYQFKDPIEINHCNPYNDVQECTTIECNYIIPAPDVVFHEICYDLPPPREDLQQKYVYILKSGKVLEFDHPLPENIPIDELFNSETHSEEIEHHRIPKSDRYLMALSSLCPFAGYIAYFALRKKRPAFAEKLKLAGLINLVVVTSVILIFVL</sequence>
<accession>A2DN08</accession>
<organism evidence="2 3">
    <name type="scientific">Trichomonas vaginalis (strain ATCC PRA-98 / G3)</name>
    <dbReference type="NCBI Taxonomy" id="412133"/>
    <lineage>
        <taxon>Eukaryota</taxon>
        <taxon>Metamonada</taxon>
        <taxon>Parabasalia</taxon>
        <taxon>Trichomonadida</taxon>
        <taxon>Trichomonadidae</taxon>
        <taxon>Trichomonas</taxon>
    </lineage>
</organism>
<dbReference type="KEGG" id="tva:75682267"/>
<reference evidence="2" key="2">
    <citation type="journal article" date="2007" name="Science">
        <title>Draft genome sequence of the sexually transmitted pathogen Trichomonas vaginalis.</title>
        <authorList>
            <person name="Carlton J.M."/>
            <person name="Hirt R.P."/>
            <person name="Silva J.C."/>
            <person name="Delcher A.L."/>
            <person name="Schatz M."/>
            <person name="Zhao Q."/>
            <person name="Wortman J.R."/>
            <person name="Bidwell S.L."/>
            <person name="Alsmark U.C.M."/>
            <person name="Besteiro S."/>
            <person name="Sicheritz-Ponten T."/>
            <person name="Noel C.J."/>
            <person name="Dacks J.B."/>
            <person name="Foster P.G."/>
            <person name="Simillion C."/>
            <person name="Van de Peer Y."/>
            <person name="Miranda-Saavedra D."/>
            <person name="Barton G.J."/>
            <person name="Westrop G.D."/>
            <person name="Mueller S."/>
            <person name="Dessi D."/>
            <person name="Fiori P.L."/>
            <person name="Ren Q."/>
            <person name="Paulsen I."/>
            <person name="Zhang H."/>
            <person name="Bastida-Corcuera F.D."/>
            <person name="Simoes-Barbosa A."/>
            <person name="Brown M.T."/>
            <person name="Hayes R.D."/>
            <person name="Mukherjee M."/>
            <person name="Okumura C.Y."/>
            <person name="Schneider R."/>
            <person name="Smith A.J."/>
            <person name="Vanacova S."/>
            <person name="Villalvazo M."/>
            <person name="Haas B.J."/>
            <person name="Pertea M."/>
            <person name="Feldblyum T.V."/>
            <person name="Utterback T.R."/>
            <person name="Shu C.L."/>
            <person name="Osoegawa K."/>
            <person name="de Jong P.J."/>
            <person name="Hrdy I."/>
            <person name="Horvathova L."/>
            <person name="Zubacova Z."/>
            <person name="Dolezal P."/>
            <person name="Malik S.B."/>
            <person name="Logsdon J.M. Jr."/>
            <person name="Henze K."/>
            <person name="Gupta A."/>
            <person name="Wang C.C."/>
            <person name="Dunne R.L."/>
            <person name="Upcroft J.A."/>
            <person name="Upcroft P."/>
            <person name="White O."/>
            <person name="Salzberg S.L."/>
            <person name="Tang P."/>
            <person name="Chiu C.-H."/>
            <person name="Lee Y.-S."/>
            <person name="Embley T.M."/>
            <person name="Coombs G.H."/>
            <person name="Mottram J.C."/>
            <person name="Tachezy J."/>
            <person name="Fraser-Liggett C.M."/>
            <person name="Johnson P.J."/>
        </authorList>
    </citation>
    <scope>NUCLEOTIDE SEQUENCE [LARGE SCALE GENOMIC DNA]</scope>
    <source>
        <strain evidence="2">G3</strain>
    </source>
</reference>
<proteinExistence type="predicted"/>
<dbReference type="InParanoid" id="A2DN08"/>
<evidence type="ECO:0000256" key="1">
    <source>
        <dbReference type="SAM" id="Phobius"/>
    </source>
</evidence>
<dbReference type="EMBL" id="DS113221">
    <property type="protein sequence ID" value="EAY18185.1"/>
    <property type="molecule type" value="Genomic_DNA"/>
</dbReference>
<protein>
    <submittedName>
        <fullName evidence="2">Uncharacterized protein</fullName>
    </submittedName>
</protein>
<dbReference type="Proteomes" id="UP000001542">
    <property type="component" value="Unassembled WGS sequence"/>
</dbReference>
<keyword evidence="1" id="KW-0812">Transmembrane</keyword>
<dbReference type="RefSeq" id="XP_001579171.1">
    <property type="nucleotide sequence ID" value="XM_001579121.1"/>
</dbReference>
<keyword evidence="3" id="KW-1185">Reference proteome</keyword>
<reference evidence="2" key="1">
    <citation type="submission" date="2006-10" db="EMBL/GenBank/DDBJ databases">
        <authorList>
            <person name="Amadeo P."/>
            <person name="Zhao Q."/>
            <person name="Wortman J."/>
            <person name="Fraser-Liggett C."/>
            <person name="Carlton J."/>
        </authorList>
    </citation>
    <scope>NUCLEOTIDE SEQUENCE</scope>
    <source>
        <strain evidence="2">G3</strain>
    </source>
</reference>
<evidence type="ECO:0000313" key="2">
    <source>
        <dbReference type="EMBL" id="EAY18185.1"/>
    </source>
</evidence>
<keyword evidence="1" id="KW-0472">Membrane</keyword>
<gene>
    <name evidence="2" type="ORF">TVAG_122510</name>
</gene>
<dbReference type="VEuPathDB" id="TrichDB:TVAGG3_1010620"/>
<dbReference type="VEuPathDB" id="TrichDB:TVAG_122510"/>
<evidence type="ECO:0000313" key="3">
    <source>
        <dbReference type="Proteomes" id="UP000001542"/>
    </source>
</evidence>
<keyword evidence="1" id="KW-1133">Transmembrane helix</keyword>
<feature type="transmembrane region" description="Helical" evidence="1">
    <location>
        <begin position="172"/>
        <end position="191"/>
    </location>
</feature>
<feature type="transmembrane region" description="Helical" evidence="1">
    <location>
        <begin position="142"/>
        <end position="160"/>
    </location>
</feature>
<dbReference type="AlphaFoldDB" id="A2DN08"/>
<name>A2DN08_TRIV3</name>